<dbReference type="EMBL" id="JACWFH010000012">
    <property type="protein sequence ID" value="MBY0097413.1"/>
    <property type="molecule type" value="Genomic_DNA"/>
</dbReference>
<evidence type="ECO:0000259" key="12">
    <source>
        <dbReference type="Pfam" id="PF00082"/>
    </source>
</evidence>
<keyword evidence="15" id="KW-1185">Reference proteome</keyword>
<evidence type="ECO:0000256" key="6">
    <source>
        <dbReference type="ARBA" id="ARBA00022801"/>
    </source>
</evidence>
<dbReference type="SUPFAM" id="SSF52025">
    <property type="entry name" value="PA domain"/>
    <property type="match status" value="1"/>
</dbReference>
<dbReference type="PANTHER" id="PTHR43806">
    <property type="entry name" value="PEPTIDASE S8"/>
    <property type="match status" value="1"/>
</dbReference>
<dbReference type="InterPro" id="IPR022398">
    <property type="entry name" value="Peptidase_S8_His-AS"/>
</dbReference>
<dbReference type="Gene3D" id="3.40.50.200">
    <property type="entry name" value="Peptidase S8/S53 domain"/>
    <property type="match status" value="1"/>
</dbReference>
<evidence type="ECO:0000313" key="15">
    <source>
        <dbReference type="Proteomes" id="UP000769780"/>
    </source>
</evidence>
<evidence type="ECO:0000256" key="9">
    <source>
        <dbReference type="RuleBase" id="RU003355"/>
    </source>
</evidence>
<name>A0ABS7K566_9BACI</name>
<dbReference type="Pfam" id="PF00082">
    <property type="entry name" value="Peptidase_S8"/>
    <property type="match status" value="1"/>
</dbReference>
<dbReference type="PRINTS" id="PR00723">
    <property type="entry name" value="SUBTILISIN"/>
</dbReference>
<dbReference type="InterPro" id="IPR023827">
    <property type="entry name" value="Peptidase_S8_Asp-AS"/>
</dbReference>
<dbReference type="InterPro" id="IPR046450">
    <property type="entry name" value="PA_dom_sf"/>
</dbReference>
<feature type="signal peptide" evidence="11">
    <location>
        <begin position="1"/>
        <end position="25"/>
    </location>
</feature>
<feature type="domain" description="Peptidase S8/S53" evidence="12">
    <location>
        <begin position="163"/>
        <end position="546"/>
    </location>
</feature>
<keyword evidence="5 11" id="KW-0732">Signal</keyword>
<evidence type="ECO:0000256" key="8">
    <source>
        <dbReference type="PROSITE-ProRule" id="PRU01240"/>
    </source>
</evidence>
<evidence type="ECO:0000256" key="1">
    <source>
        <dbReference type="ARBA" id="ARBA00011073"/>
    </source>
</evidence>
<dbReference type="PROSITE" id="PS00136">
    <property type="entry name" value="SUBTILASE_ASP"/>
    <property type="match status" value="1"/>
</dbReference>
<dbReference type="PROSITE" id="PS00137">
    <property type="entry name" value="SUBTILASE_HIS"/>
    <property type="match status" value="1"/>
</dbReference>
<dbReference type="PANTHER" id="PTHR43806:SF65">
    <property type="entry name" value="SERINE PROTEASE APRX"/>
    <property type="match status" value="1"/>
</dbReference>
<dbReference type="Proteomes" id="UP000769780">
    <property type="component" value="Unassembled WGS sequence"/>
</dbReference>
<dbReference type="InterPro" id="IPR003137">
    <property type="entry name" value="PA_domain"/>
</dbReference>
<reference evidence="14 15" key="1">
    <citation type="submission" date="2020-07" db="EMBL/GenBank/DDBJ databases">
        <title>Fungal Genomes of the International Space Station.</title>
        <authorList>
            <person name="Seuylemezian A."/>
            <person name="Singh N.K."/>
            <person name="Wood J."/>
            <person name="Venkateswaran K."/>
        </authorList>
    </citation>
    <scope>NUCLEOTIDE SEQUENCE [LARGE SCALE GENOMIC DNA]</scope>
    <source>
        <strain evidence="14 15">PL-B2</strain>
    </source>
</reference>
<dbReference type="CDD" id="cd07474">
    <property type="entry name" value="Peptidases_S8_subtilisin_Vpr-like"/>
    <property type="match status" value="1"/>
</dbReference>
<gene>
    <name evidence="14" type="ORF">H0185_11465</name>
</gene>
<dbReference type="RefSeq" id="WP_221873629.1">
    <property type="nucleotide sequence ID" value="NZ_JACWFH010000012.1"/>
</dbReference>
<feature type="domain" description="PA" evidence="13">
    <location>
        <begin position="376"/>
        <end position="438"/>
    </location>
</feature>
<evidence type="ECO:0000256" key="11">
    <source>
        <dbReference type="SAM" id="SignalP"/>
    </source>
</evidence>
<evidence type="ECO:0000256" key="4">
    <source>
        <dbReference type="ARBA" id="ARBA00022670"/>
    </source>
</evidence>
<feature type="active site" description="Charge relay system" evidence="8">
    <location>
        <position position="501"/>
    </location>
</feature>
<evidence type="ECO:0000256" key="7">
    <source>
        <dbReference type="ARBA" id="ARBA00022825"/>
    </source>
</evidence>
<keyword evidence="2" id="KW-0134">Cell wall</keyword>
<dbReference type="PROSITE" id="PS51892">
    <property type="entry name" value="SUBTILASE"/>
    <property type="match status" value="1"/>
</dbReference>
<dbReference type="InterPro" id="IPR015500">
    <property type="entry name" value="Peptidase_S8_subtilisin-rel"/>
</dbReference>
<evidence type="ECO:0000256" key="10">
    <source>
        <dbReference type="SAM" id="MobiDB-lite"/>
    </source>
</evidence>
<dbReference type="SUPFAM" id="SSF52743">
    <property type="entry name" value="Subtilisin-like"/>
    <property type="match status" value="1"/>
</dbReference>
<dbReference type="InterPro" id="IPR050131">
    <property type="entry name" value="Peptidase_S8_subtilisin-like"/>
</dbReference>
<feature type="active site" description="Charge relay system" evidence="8">
    <location>
        <position position="172"/>
    </location>
</feature>
<keyword evidence="6 8" id="KW-0378">Hydrolase</keyword>
<dbReference type="Gene3D" id="3.50.30.30">
    <property type="match status" value="1"/>
</dbReference>
<dbReference type="InterPro" id="IPR023828">
    <property type="entry name" value="Peptidase_S8_Ser-AS"/>
</dbReference>
<feature type="active site" description="Charge relay system" evidence="8">
    <location>
        <position position="212"/>
    </location>
</feature>
<protein>
    <submittedName>
        <fullName evidence="14">S8 family serine peptidase</fullName>
    </submittedName>
</protein>
<comment type="caution">
    <text evidence="14">The sequence shown here is derived from an EMBL/GenBank/DDBJ whole genome shotgun (WGS) entry which is preliminary data.</text>
</comment>
<comment type="similarity">
    <text evidence="1 8 9">Belongs to the peptidase S8 family.</text>
</comment>
<dbReference type="InterPro" id="IPR036852">
    <property type="entry name" value="Peptidase_S8/S53_dom_sf"/>
</dbReference>
<organism evidence="14 15">
    <name type="scientific">Mesobacillus maritimus</name>
    <dbReference type="NCBI Taxonomy" id="1643336"/>
    <lineage>
        <taxon>Bacteria</taxon>
        <taxon>Bacillati</taxon>
        <taxon>Bacillota</taxon>
        <taxon>Bacilli</taxon>
        <taxon>Bacillales</taxon>
        <taxon>Bacillaceae</taxon>
        <taxon>Mesobacillus</taxon>
    </lineage>
</organism>
<evidence type="ECO:0000313" key="14">
    <source>
        <dbReference type="EMBL" id="MBY0097413.1"/>
    </source>
</evidence>
<keyword evidence="7 8" id="KW-0720">Serine protease</keyword>
<evidence type="ECO:0000256" key="3">
    <source>
        <dbReference type="ARBA" id="ARBA00022525"/>
    </source>
</evidence>
<feature type="region of interest" description="Disordered" evidence="10">
    <location>
        <begin position="44"/>
        <end position="63"/>
    </location>
</feature>
<dbReference type="Pfam" id="PF02225">
    <property type="entry name" value="PA"/>
    <property type="match status" value="1"/>
</dbReference>
<dbReference type="InterPro" id="IPR000209">
    <property type="entry name" value="Peptidase_S8/S53_dom"/>
</dbReference>
<feature type="chain" id="PRO_5047291756" evidence="11">
    <location>
        <begin position="26"/>
        <end position="771"/>
    </location>
</feature>
<keyword evidence="3" id="KW-0964">Secreted</keyword>
<keyword evidence="4 8" id="KW-0645">Protease</keyword>
<evidence type="ECO:0000256" key="2">
    <source>
        <dbReference type="ARBA" id="ARBA00022512"/>
    </source>
</evidence>
<sequence length="771" mass="83481">MRNFVYITVLTILLLATVTPTWTNAKEDVTWGSDQPESITSRLADSKVTKDTPTQNLHHPQIPAEDKQVNKVAIVLTDEFQTEANIKKQLAQLPNIKLRRVFKYALPGYSVEGPLHELERIQGAKQVSPVQSYKAEATATNIELIGGERVRGIFDANGQRLSGKGIKIGVIDTGIDYDHPDLHRNYGGGHDLVDGDKDPMETKGTIGGSTLHGTHVAGIIAANGRITGVAPDAKLIAYRALGPGGMGTTEQVLAAIDQAIKDKVDVLNLSLGNDINGPDLPISLAINKAVEHGITAVTSSGNSGPNKWTVGSPGTATKAISVGASTPPLLVPYLSVTGLTDKIRLEPLMGSEGWKLDRSIEIVDGGIGRKSQVKGAEGKLVLIKRGELTFTEKAKNAAKAGARGVIIFNNTKGGFLGNLEEPLDIPVASITMQEGEKLKKAIKEAKGFARKDLVEEKDLLADFSSRGPVTNTWEIKPDVVAPGVAINSTIPGGYLALQGTSMAAPHVAGASALIKQAHPDWSPEQIKAALMNTSLPIKNREGIGYHTYEQGAGRIQVEKAVNTESLVLPASLQFGKFRLADRLHRHTTVIEVQNHGAKTKKYSFTLPKREEGIEWEMPMSFEVAPGKKKKVEISMIVDPSAFKGKIHDGYLTLNEASNKISIPYLYVLEEPDYPRVMGFALAPADKPGHLRYEVYLPGGADEFGIALFDPDDYRFIGFLDSKRKVKKGMLEQELKPEDLPPPGGYIAKVFAKKAGQEDRIDIQFFIPPRPE</sequence>
<dbReference type="InterPro" id="IPR034213">
    <property type="entry name" value="S8_Vpr-like"/>
</dbReference>
<proteinExistence type="inferred from homology"/>
<dbReference type="PROSITE" id="PS00138">
    <property type="entry name" value="SUBTILASE_SER"/>
    <property type="match status" value="1"/>
</dbReference>
<evidence type="ECO:0000256" key="5">
    <source>
        <dbReference type="ARBA" id="ARBA00022729"/>
    </source>
</evidence>
<accession>A0ABS7K566</accession>
<dbReference type="CDD" id="cd02133">
    <property type="entry name" value="PA_C5a_like"/>
    <property type="match status" value="1"/>
</dbReference>
<evidence type="ECO:0000259" key="13">
    <source>
        <dbReference type="Pfam" id="PF02225"/>
    </source>
</evidence>